<keyword evidence="6 16" id="KW-0732">Signal</keyword>
<dbReference type="SUPFAM" id="SSF82895">
    <property type="entry name" value="TSP-1 type 1 repeat"/>
    <property type="match status" value="27"/>
</dbReference>
<dbReference type="Gene3D" id="2.20.100.10">
    <property type="entry name" value="Thrombospondin type-1 (TSP1) repeat"/>
    <property type="match status" value="27"/>
</dbReference>
<evidence type="ECO:0000259" key="20">
    <source>
        <dbReference type="PROSITE" id="PS51233"/>
    </source>
</evidence>
<feature type="disulfide bond" evidence="14">
    <location>
        <begin position="2375"/>
        <end position="2387"/>
    </location>
</feature>
<keyword evidence="10 14" id="KW-1015">Disulfide bond</keyword>
<dbReference type="PANTHER" id="PTHR11339">
    <property type="entry name" value="EXTRACELLULAR MATRIX GLYCOPROTEIN RELATED"/>
    <property type="match status" value="1"/>
</dbReference>
<evidence type="ECO:0000256" key="12">
    <source>
        <dbReference type="ARBA" id="ARBA00045981"/>
    </source>
</evidence>
<feature type="signal peptide" evidence="16">
    <location>
        <begin position="1"/>
        <end position="18"/>
    </location>
</feature>
<dbReference type="CTD" id="243369"/>
<feature type="disulfide bond" evidence="14">
    <location>
        <begin position="2874"/>
        <end position="2886"/>
    </location>
</feature>
<dbReference type="RefSeq" id="XP_014036581.2">
    <property type="nucleotide sequence ID" value="XM_014181106.2"/>
</dbReference>
<dbReference type="CDD" id="cd19941">
    <property type="entry name" value="TIL"/>
    <property type="match status" value="12"/>
</dbReference>
<evidence type="ECO:0000256" key="7">
    <source>
        <dbReference type="ARBA" id="ARBA00022737"/>
    </source>
</evidence>
<feature type="disulfide bond" evidence="14">
    <location>
        <begin position="1515"/>
        <end position="1530"/>
    </location>
</feature>
<feature type="disulfide bond" evidence="14">
    <location>
        <begin position="1463"/>
        <end position="1481"/>
    </location>
</feature>
<dbReference type="InterPro" id="IPR002919">
    <property type="entry name" value="TIL_dom"/>
</dbReference>
<feature type="domain" description="CTCK" evidence="17">
    <location>
        <begin position="5642"/>
        <end position="5729"/>
    </location>
</feature>
<proteinExistence type="inferred from homology"/>
<feature type="disulfide bond" evidence="14">
    <location>
        <begin position="2707"/>
        <end position="2722"/>
    </location>
</feature>
<dbReference type="PROSITE" id="PS50184">
    <property type="entry name" value="VWFC_2"/>
    <property type="match status" value="2"/>
</dbReference>
<feature type="domain" description="VWFC" evidence="19">
    <location>
        <begin position="5575"/>
        <end position="5631"/>
    </location>
</feature>
<keyword evidence="4" id="KW-0964">Secreted</keyword>
<dbReference type="Pfam" id="PF01826">
    <property type="entry name" value="TIL"/>
    <property type="match status" value="12"/>
</dbReference>
<keyword evidence="9" id="KW-0130">Cell adhesion</keyword>
<feature type="disulfide bond" evidence="14">
    <location>
        <begin position="1383"/>
        <end position="1401"/>
    </location>
</feature>
<feature type="disulfide bond" evidence="14">
    <location>
        <begin position="2397"/>
        <end position="2412"/>
    </location>
</feature>
<dbReference type="PROSITE" id="PS01286">
    <property type="entry name" value="FA58C_2"/>
    <property type="match status" value="2"/>
</dbReference>
<feature type="region of interest" description="Disordered" evidence="15">
    <location>
        <begin position="2192"/>
        <end position="2240"/>
    </location>
</feature>
<evidence type="ECO:0000256" key="14">
    <source>
        <dbReference type="PROSITE-ProRule" id="PRU00124"/>
    </source>
</evidence>
<feature type="disulfide bond" evidence="14">
    <location>
        <begin position="1456"/>
        <end position="1468"/>
    </location>
</feature>
<feature type="disulfide bond" evidence="14">
    <location>
        <begin position="2828"/>
        <end position="2846"/>
    </location>
</feature>
<comment type="subcellular location">
    <subcellularLocation>
        <location evidence="1">Secreted</location>
        <location evidence="1">Extracellular space</location>
    </subcellularLocation>
</comment>
<evidence type="ECO:0000256" key="11">
    <source>
        <dbReference type="ARBA" id="ARBA00023180"/>
    </source>
</evidence>
<feature type="disulfide bond" evidence="14">
    <location>
        <begin position="1631"/>
        <end position="1643"/>
    </location>
</feature>
<comment type="caution">
    <text evidence="13">Lacks conserved residue(s) required for the propagation of feature annotation.</text>
</comment>
<evidence type="ECO:0000256" key="13">
    <source>
        <dbReference type="PROSITE-ProRule" id="PRU00039"/>
    </source>
</evidence>
<dbReference type="PROSITE" id="PS50068">
    <property type="entry name" value="LDLRA_2"/>
    <property type="match status" value="14"/>
</dbReference>
<feature type="disulfide bond" evidence="14">
    <location>
        <begin position="1579"/>
        <end position="1597"/>
    </location>
</feature>
<dbReference type="Gene3D" id="2.60.120.260">
    <property type="entry name" value="Galactose-binding domain-like"/>
    <property type="match status" value="2"/>
</dbReference>
<dbReference type="GO" id="GO:0031012">
    <property type="term" value="C:extracellular matrix"/>
    <property type="evidence" value="ECO:0007669"/>
    <property type="project" value="TreeGrafter"/>
</dbReference>
<evidence type="ECO:0000256" key="8">
    <source>
        <dbReference type="ARBA" id="ARBA00022837"/>
    </source>
</evidence>
<feature type="disulfide bond" evidence="14">
    <location>
        <begin position="1551"/>
        <end position="1566"/>
    </location>
</feature>
<dbReference type="PROSITE" id="PS01285">
    <property type="entry name" value="FA58C_1"/>
    <property type="match status" value="1"/>
</dbReference>
<dbReference type="InterPro" id="IPR023415">
    <property type="entry name" value="LDLR_class-A_CS"/>
</dbReference>
<evidence type="ECO:0000256" key="4">
    <source>
        <dbReference type="ARBA" id="ARBA00022525"/>
    </source>
</evidence>
<feature type="disulfide bond" evidence="14">
    <location>
        <begin position="1376"/>
        <end position="1388"/>
    </location>
</feature>
<dbReference type="InterPro" id="IPR050780">
    <property type="entry name" value="Mucin_vWF_Thrombospondin_sf"/>
</dbReference>
<feature type="disulfide bond" evidence="14">
    <location>
        <begin position="1638"/>
        <end position="1656"/>
    </location>
</feature>
<dbReference type="SMART" id="SM00192">
    <property type="entry name" value="LDLa"/>
    <property type="match status" value="15"/>
</dbReference>
<dbReference type="SMART" id="SM00832">
    <property type="entry name" value="C8"/>
    <property type="match status" value="3"/>
</dbReference>
<feature type="domain" description="F5/8 type C" evidence="18">
    <location>
        <begin position="2509"/>
        <end position="2663"/>
    </location>
</feature>
<dbReference type="PROSITE" id="PS01209">
    <property type="entry name" value="LDLRA_1"/>
    <property type="match status" value="5"/>
</dbReference>
<dbReference type="InterPro" id="IPR000884">
    <property type="entry name" value="TSP1_rpt"/>
</dbReference>
<feature type="disulfide bond" evidence="14">
    <location>
        <begin position="1413"/>
        <end position="1425"/>
    </location>
</feature>
<dbReference type="SMART" id="SM00231">
    <property type="entry name" value="FA58C"/>
    <property type="match status" value="2"/>
</dbReference>
<evidence type="ECO:0000313" key="22">
    <source>
        <dbReference type="RefSeq" id="XP_014036581.2"/>
    </source>
</evidence>
<dbReference type="InterPro" id="IPR001007">
    <property type="entry name" value="VWF_dom"/>
</dbReference>
<dbReference type="SUPFAM" id="SSF57603">
    <property type="entry name" value="FnI-like domain"/>
    <property type="match status" value="3"/>
</dbReference>
<evidence type="ECO:0000256" key="16">
    <source>
        <dbReference type="SAM" id="SignalP"/>
    </source>
</evidence>
<feature type="domain" description="VWFC" evidence="19">
    <location>
        <begin position="2074"/>
        <end position="2136"/>
    </location>
</feature>
<evidence type="ECO:0000259" key="18">
    <source>
        <dbReference type="PROSITE" id="PS50022"/>
    </source>
</evidence>
<feature type="domain" description="F5/8 type C" evidence="18">
    <location>
        <begin position="2179"/>
        <end position="2347"/>
    </location>
</feature>
<dbReference type="Pfam" id="PF19028">
    <property type="entry name" value="TSP1_spondin"/>
    <property type="match status" value="2"/>
</dbReference>
<feature type="disulfide bond" evidence="14">
    <location>
        <begin position="2446"/>
        <end position="2461"/>
    </location>
</feature>
<dbReference type="SMART" id="SM00214">
    <property type="entry name" value="VWC"/>
    <property type="match status" value="7"/>
</dbReference>
<evidence type="ECO:0000256" key="9">
    <source>
        <dbReference type="ARBA" id="ARBA00022889"/>
    </source>
</evidence>
<dbReference type="PROSITE" id="PS51233">
    <property type="entry name" value="VWFD"/>
    <property type="match status" value="3"/>
</dbReference>
<dbReference type="InterPro" id="IPR036084">
    <property type="entry name" value="Ser_inhib-like_sf"/>
</dbReference>
<dbReference type="PROSITE" id="PS50022">
    <property type="entry name" value="FA58C_3"/>
    <property type="match status" value="2"/>
</dbReference>
<dbReference type="Gene3D" id="4.10.400.10">
    <property type="entry name" value="Low-density Lipoprotein Receptor"/>
    <property type="match status" value="15"/>
</dbReference>
<dbReference type="InterPro" id="IPR008979">
    <property type="entry name" value="Galactose-bd-like_sf"/>
</dbReference>
<feature type="disulfide bond" evidence="14">
    <location>
        <begin position="1539"/>
        <end position="1557"/>
    </location>
</feature>
<dbReference type="PRINTS" id="PR00261">
    <property type="entry name" value="LDLRECEPTOR"/>
</dbReference>
<dbReference type="InterPro" id="IPR001846">
    <property type="entry name" value="VWF_type-D"/>
</dbReference>
<dbReference type="Proteomes" id="UP001652741">
    <property type="component" value="Chromosome ssa29"/>
</dbReference>
<comment type="similarity">
    <text evidence="2">Belongs to the thrombospondin family.</text>
</comment>
<dbReference type="SMART" id="SM00216">
    <property type="entry name" value="VWD"/>
    <property type="match status" value="3"/>
</dbReference>
<comment type="function">
    <text evidence="12">Involved in the modulation of neuronal aggregation. May be involved in developmental events during the formation of the central nervous system.</text>
</comment>
<dbReference type="Pfam" id="PF00754">
    <property type="entry name" value="F5_F8_type_C"/>
    <property type="match status" value="2"/>
</dbReference>
<dbReference type="Pfam" id="PF00094">
    <property type="entry name" value="VWD"/>
    <property type="match status" value="3"/>
</dbReference>
<feature type="disulfide bond" evidence="14">
    <location>
        <begin position="1503"/>
        <end position="1521"/>
    </location>
</feature>
<evidence type="ECO:0000256" key="2">
    <source>
        <dbReference type="ARBA" id="ARBA00009456"/>
    </source>
</evidence>
<evidence type="ECO:0000256" key="6">
    <source>
        <dbReference type="ARBA" id="ARBA00022729"/>
    </source>
</evidence>
<feature type="disulfide bond" evidence="14">
    <location>
        <begin position="1432"/>
        <end position="1447"/>
    </location>
</feature>
<dbReference type="InterPro" id="IPR002172">
    <property type="entry name" value="LDrepeatLR_classA_rpt"/>
</dbReference>
<feature type="domain" description="VWFD" evidence="20">
    <location>
        <begin position="1013"/>
        <end position="1183"/>
    </location>
</feature>
<feature type="disulfide bond" evidence="14">
    <location>
        <begin position="1532"/>
        <end position="1544"/>
    </location>
</feature>
<evidence type="ECO:0000256" key="5">
    <source>
        <dbReference type="ARBA" id="ARBA00022536"/>
    </source>
</evidence>
<dbReference type="InterPro" id="IPR014853">
    <property type="entry name" value="VWF/SSPO/ZAN-like_Cys-rich_dom"/>
</dbReference>
<gene>
    <name evidence="22" type="primary">sspo</name>
</gene>
<feature type="disulfide bond" evidence="14">
    <location>
        <begin position="1496"/>
        <end position="1508"/>
    </location>
</feature>
<dbReference type="InterPro" id="IPR036383">
    <property type="entry name" value="TSP1_rpt_sf"/>
</dbReference>
<evidence type="ECO:0000259" key="17">
    <source>
        <dbReference type="PROSITE" id="PS01225"/>
    </source>
</evidence>
<name>A0A1S3Q9F5_SALSA</name>
<evidence type="ECO:0000256" key="3">
    <source>
        <dbReference type="ARBA" id="ARBA00020523"/>
    </source>
</evidence>
<keyword evidence="11" id="KW-0325">Glycoprotein</keyword>
<feature type="disulfide bond" evidence="14">
    <location>
        <begin position="1572"/>
        <end position="1584"/>
    </location>
</feature>
<feature type="disulfide bond" evidence="14">
    <location>
        <begin position="1732"/>
        <end position="1747"/>
    </location>
</feature>
<dbReference type="GeneID" id="106590276"/>
<dbReference type="PANTHER" id="PTHR11339:SF396">
    <property type="entry name" value="SCO-SPONDIN"/>
    <property type="match status" value="1"/>
</dbReference>
<feature type="chain" id="PRO_5045588485" description="SCO-spondin" evidence="16">
    <location>
        <begin position="19"/>
        <end position="5736"/>
    </location>
</feature>
<dbReference type="CDD" id="cd00057">
    <property type="entry name" value="FA58C"/>
    <property type="match status" value="1"/>
</dbReference>
<dbReference type="GO" id="GO:0005615">
    <property type="term" value="C:extracellular space"/>
    <property type="evidence" value="ECO:0007669"/>
    <property type="project" value="TreeGrafter"/>
</dbReference>
<dbReference type="InterPro" id="IPR006207">
    <property type="entry name" value="Cys_knot_C"/>
</dbReference>
<sequence>MWTLLMSLLGLRVVMVVGHWCEHTVEERVDRIISPRLQREVDCSKVYQYNTQDWRLDVDRMRHKHGGDDGIALYYKQLGHKAVCFLYKPTEMETQRVNKTVRGCCEGWGGPRCSQGVGVRGHCYSTWSCEDFPGVHNSSLMPMEQCCGSLWGLSWKNASDQTCLSCTYTLLADSQSSPLVRGGHLGSARNPQGSATCLSWGGAHYRTFDRKHFHFQGDCTYVLASSTDGTWAVYISTVCNGRGDCSKALRMMLGLDLVSVHLRNLTLNGLLVPQGEPLFQNGVSVHWLGDFVFVESGLGVRVKFDMGYTVYLTVTTEHLATTRGLCGVYNNNADDDFTTMTGSVSEYAASFGNSWRVPDHQTEGCNDAAELGHSCDVTGDSALRREAESVCHRLLESPFTQCHHRVDPAAYIDTCLYLHCSLGTREREDATCDTLASYARECAQQHIIISWRSSGLCGRVCPRGQVFSDCVSSCPPSCSSPQPPASGQCREECVGGCECPFGLYLHQGLCLRRDDCPCFHRRHTYQSGNTIQQRCNTCVCRAGAWQCSGERCAAQCSLMGGLQVSTFDNKRYSLQGGDCGFTAIEDFVDRKLVVSIRGGECVLGGGQGCLREMSVTALRTTVTITDTGAVTLNGQREALPVVTGDLVVRRSSSSFLVVQTFGAQLLWHLDGPLALITLQPGFAHKIRGLCGTLTWNQHDDFTTPEGDVENTVSSFAAKFTTGDCLPPPGGPADPCGSYSQRRQYAEIVCSVIHSPVFQACHDVVEREPYLRLCLTEVCGCGPQRPCQCTVLTAYARHCAQEGVPVSWRNHTFCPVQCSGGQVYQECGRPCGGSCTDLRQGWSCEQSNRSCVPGCQCPPGLAQDDKGQCVPVSMCPCMRGNKLYQPGSTVHNNCNTCVCERGVWNCTKEVCPEVGQCPGSLVFSPRSCLLTCSSLDAPGQASPGPPTSPCQEPRAGCVCPQGTVLLGSHCVLPEQCPCHHNGRLYYNNDTITKDCNTCICKERRWHCGQSLCAGTCVATGDPHYVTFDGRCFSFLGDCEYVLAQEVGGLFSVTAENVPCGSTGVTCTKSVSLSVGNTAIHLLRGKAVTVNSMPVTLPKSYSGSGLTLERVGLFVSLSSRLGVTLLWDGGMRVYVRLAAHLRGRVGGLCGNFDGDTENDFTTRQGSVESTAELFGNSWKVSPSCPDVQDQDLRDPCTINPHRVTWGRKRCAVITQDLFSLCHPEVPYQQYYDWCVFDACGCDSGGDCECLCTAIAAYAEECNRRGVYIPWRSQELCPLQCENGLVYEACGPACSPTCPSEAQSPDSQCGAFSCVEGCFCPAGTLRHSEGCVAPSLCPCEWAASVFPPGASITQHCQNCSCTEGLWQCEGSPCPPPSPCQESEFLCTGGRCVPSLWVCDNEDDCGDGSDELCPSTCAPGQYRCASGPCVDLALRCDGHPDCADQSDEEFCGPATPVPLCPPGEFQCASGRCLPASRVCDGRLDCGFADGSDEQECGVVCGQGEFLCSGGLCVLYLHRCDGHDDCGDLSDERGCVCAPGEIQCPGDQCVPADRVCDGHKDCPSGTDEAVCSTEVTCAPGQFLCADGTCVTPTKLCDGVTDCQGGEDEDQNNCQPVTMAPVTIATPINPTSPTSACQPYEFACTNGQCVPRTWHCDGETDCLDGSDEQGCPRACGPGQVPCRSGDQCVDYQQLCDGIPHCRDASDESVDNCGSTRIPPCPGSFPCDNRTCVNATQVCNGVADCPHGEDELVCDKTSPSPALPGDKNNSHICPEFTCLDGSCVSFKAVCNGMADCADSLLGPLGGPSDEQGCRSWAPWGPWSPCSLSCGTGSMSRQRLCPLGDALGQCRGDDTQRQQCFSTSCPVDGHWLPWVTWSNCSKDCGGVEVRQRGCIPPQNGGRDCTQLPGESNLATEIKPCPQDGCANVTCPSGLVRLSCAPCPVSCAHISSGSVCDPTAPCFSGCWCPEGWVMNHAQQCVLPEECVCEVAGVRYWPGQHVKKDCEICTCERGRPQHCQPNPECTVHCGWSTWSSWGECLGPCGVQSVQWSFRSPNNPSNHGNGRKCRGIYRKARRCQTEPCEECEFHGQSHAVGDRWKAGQCQLCHCLPNLTVQCAPYCQHAATGCPQGQSLVPGEGDKCCYCEGDNGTISVATKPATVSVSVQPSTPTDGSIPLVPTYPLPPGEECWSPLGVQSLPDSSFSASSHQWGHPPRAGRLYARDPHKDLQGWSPDTEQYRNLPTGAPEGHSGAVQAPYLQLDLLRPHNITGVLTQGGGVFDTYVSSFYLQFSNDGRQWYTYQQLIADARPRAKVFLGNRDDRSVSYTRLDRMVSAQFVRVLPHDFQNGIYLRLELMGCENGSRRLSTPSPLSPLSPLSPVTSARPCRDREFQCGNGRCVPTGPKGVVCDGVNDCGDGSDELRCGTQPSPTPTSPRGCPRGQYSCPPPGGCIDAALRCDGIPHCPNGEDEIGCYPHDKTTQAQRPNSPTPAPLRTPSMAAVTLHKTTPTPTAGGPGYRGICSSALGLEDGKIRYGQLTSSTHRENNPADAGRLNIVPNVLIMEPGWSPLPGDLQPYLQVDLLEPTWVSGVVTQGSERMWGYLSKYRLAFALVQSHFTDYTETVERGSPAKVFEVRMVGRTPVTRWLGRLVRARYLRIIPVEFRHTFYLRAEILGCKGEELVTPSSATTPRGVDVMTVKRCYPGQFACHSGECVPVSVLCDGRLDCEDHSDEINCGTVPTRGQPGVHTKEPQDGRPGIATTGTPGLSPDSSGGTGEPDVHGFTTPRPGQWTSRSTGHPGVGPSTLHSGIPGLQSTTALWVTTTAHDGGLPRVLCVEGQFSCRLFGCVDAAVMCDGHQDCPDGSDEDHCGTTPRPTVMTRRPLVPNPCSPKQFSCGSGECVHLDKRCDLHRDCADGSDERDCVNCIMSAWTGWSQCSVTCGLGSLFRQREVLREALAGGTCGGAQFDSRACFPKACLVDGQWSEWTGWSLCDAQCGGGLRGRNRTCSNPPPKNRGRDCEGMRLQTQSCNSQPCGPNTDSQTGCTKGMVVVREADCQSGRVEPCPPTCSHLHYPNCTSQCVTGCRCPAGLFLQDGHCVNASQCGCHWEGLPLQPGQEVSKDNCSTCVCEDGRVSCDNSSCVASCDWSAWSSWTSCDSSCGVGLQQRYRSPVSPAGVARVEPCPGDSSEARQCFTPCPPGKDEAVWGKWTAWSECSKTCFHHVDEVGLRRRFRTCNIPTNTHSYTRTNTPSYTRTNTHTDCEGDAEDQEPCNTVHCPVNGGWSEWSPWSLCSSECDSGAQTRERFCSSPPPQHGGSTCPGPHIQTRDCNSHPCSGVCPEGMAYMSKEQCQAHGGACPRVCMDMTTEVECATECYDGCYCTLGLYLLNSTCVPLTQCPCYHHGQMYPGGARVKLDDCNNCTCHNGEMVCGTAPCAVDCGWSSWTQWSACSRTCDVGVRRRYRSGTNPPAAFGGRVCRGDRLGMDTCSLEPCQGVKEPWSVWSECSVTCGGGYRNRTRGPQRTHGTAQQFSACNLQPCGDGTGCPGGQVWTVCVEGPVTCSDISMDYERNCTPGCQCPHGTVLQDGKCVWVSQCRCDVDGEQYEPGDVVPRDCNNCTCDSGRLVNCTQLNCNVDGQWSSWTPWGQCSVSCGPGLQSRYRFCSSPQRSGSGLPCIGPDHQDQLCMTAPCDRNGGWGEWSNWTDCTKSCGGGVQSRRRDCDSPSPEGEGDYCEGLGTEVISCNTDHCPVAPCSQVPGTVFSSCGPSCPRSCDDLSHCEWLCEAGCYCTEGKVLSSDGTSCVWREECPCLDLNTGLRLYPGESTTAPDGCNNCTCEGGRLNCTSDPCPVSGGWCEWSGWISCSKTCGAEWVSRYRSCGCPEPKAGGAPCQGEQEVHGGVGAQIQRQPCPVVTFCPVHGSWSLWSGWSECDGCEGVSVRTRECNSPPARFGGLPCHGESRQSRGCQDNVTICSECGGVQVDWPCGKPCPRSCSDLHGDTECLDTAECSMTCGCPGDLVLQDGQCVEREECRCKYHNSTTGGLDSSNTSWAWPGRSDWQFANPGETIIADCKNCTCEAGVLHCQSVPGCHVDGGWSQWGGWSECSAPCGGGVKLRMRQCDNPAPQSGGRGCAGMSEQQRECNNHTCTDSGRWPTWSPWSSWSVCSVSCGGGEQSRTRLCSFPPCSGMRRQSKTCNTQVCLEVGCPPGRLYRECERGEGCPFSCAQVSGQEGCYSEGCEEGCHCPLHTFQHNRACVQECPCLVDKELLTSLQNVSVTPLLAHHNLTQGDEFQSGETFIQDCSVCGCQHGLWNCSLEPCPVDGGLSPWGPWSPCSLSCGGLGLKTRNRACSHPAPAYGGRDCLGPRQESTYCQATDCPVIIGPTEEPSLPDEDAGFSQWSSWTTCSRSCSDSLTPALKSRQRRCVRPPCSGDTRQEKACNLPQCPDGGGVCVGDDCAQRNCTWMEWGEWAACSRSCGVGQQQRLRTFLTPGVNGSWCDDILGGNLENRFCNIKACRVDGGWSRWSPWSRCDKRCGGGRSIRTRSCFSPPPKNGGRKCEGEKNQVKPCNTKPCDEKGCPAGQEVVPCANECPQRCSDLQQGIQCQGNTECQPGCRCPKGQLQQDGVCVQVWQCDCVDSLGQSWAAGSWHQVDCNNCSCADGLLSCTNQSCREASCTWSSWSNWASCSTSCGRGQRTRFRSLIPEREGAVCQFEEVQHKSCDPGPCPPLCVHDNQELTVGDTWLQGECKQCTCTPEGDYCQDIDCRVDGGWTPWSVWSDCPVTCGRGTQIRSRACINPPPRNNGRDCSGPERDAQGCHTPPCLDDLCPWSPWSRCSRSCGAGVVWRRRMCVCEGEGEDACPPEVEAERNREETQLCYKRPCPECPMSEWTEWSACDCVSQRQQRHRAPLSPATKGQHCSRLDTQSRTCTLDHCHDSCEKPFQYSECGSPCEKQCALQGQKALCAGMQECTPGCYCPQGLLQQNATCVPPEQCGCVHLQHQASGRPVSVIVPQGTMVTIDCSTCLCHNGTLQCDMRECEVILSEWSEWTPCSPCVPASSLQSSSSPQGGAAALVSVQRRYRACLDLDSGQPVSGEEEGAQCTGELEEERLCPDPNACRDLCQWSVWSVWSVCQEPCSGGVRQRHRQPQASPPGPQCQKQQTQTKSCNTGLCPGERCEDRGRVYQASCANQCPRSCTDLWKHVQCLQGVCHPGCRCPEGWLLQDGDCVEVSECRCGVPMGNGTLEISPAENVTLDCNTCVCENGTLVCTDLLCPVYGPWGQWSACSESCGTGQRMRIRPCKDTEGGPPCAETVHTETCVLPPCPAGCVLSEWSSWSECSASCGGGVSVRIKTVLQEPQPGGQECPTPLEQHTACQTNSCLPECPSSQVFSQCAGSCPYSCEDLWPENQCVSGPCIPGCTCPPGMVLYKGSCVPHDACPCSPHSLPGTLNMTLDDPEGEVASGTVLQHKCNICVCQGGVFNCTEDPCNVDCEWGSWSEWSQCSVSCGSGQRSSRRTVFQPQQYEGAECEGPDQRTALCRAPDCACPDGERWRKSVSEALSVCERSCVEIYLTSPLNCSATEGCVCKEGLYRNAEGLCVIPALCPCEDQGMLREASSEWEEGCLVCRCVNGQKRCQSGCPLLQCEEGEVKVEEPGSCCPVCRKEFPGEPVAECRRYTEVRNITKGDCRLDNVEVSYCRGRCLSKIDVILEEPYLQSLCDCCSYRLDPESPVRFLSLLCDSGESEPVVLPVIHSCECTSCQGGDLSRR</sequence>
<feature type="disulfide bond" evidence="14">
    <location>
        <begin position="2893"/>
        <end position="2908"/>
    </location>
</feature>
<feature type="disulfide bond" evidence="14">
    <location>
        <begin position="2695"/>
        <end position="2713"/>
    </location>
</feature>
<dbReference type="Gene3D" id="2.10.25.10">
    <property type="entry name" value="Laminin"/>
    <property type="match status" value="13"/>
</dbReference>
<dbReference type="InterPro" id="IPR000421">
    <property type="entry name" value="FA58C"/>
</dbReference>
<dbReference type="SUPFAM" id="SSF49785">
    <property type="entry name" value="Galactose-binding domain-like"/>
    <property type="match status" value="2"/>
</dbReference>
<feature type="disulfide bond" evidence="14">
    <location>
        <begin position="2688"/>
        <end position="2700"/>
    </location>
</feature>
<dbReference type="InterPro" id="IPR044004">
    <property type="entry name" value="TSP1_spondin_dom"/>
</dbReference>
<dbReference type="Pfam" id="PF23244">
    <property type="entry name" value="VWF"/>
    <property type="match status" value="1"/>
</dbReference>
<keyword evidence="5" id="KW-0245">EGF-like domain</keyword>
<feature type="domain" description="VWFD" evidence="20">
    <location>
        <begin position="195"/>
        <end position="366"/>
    </location>
</feature>
<dbReference type="PROSITE" id="PS01225">
    <property type="entry name" value="CTCK_2"/>
    <property type="match status" value="1"/>
</dbReference>
<keyword evidence="21" id="KW-1185">Reference proteome</keyword>
<dbReference type="CDD" id="cd00112">
    <property type="entry name" value="LDLa"/>
    <property type="match status" value="14"/>
</dbReference>
<feature type="disulfide bond" evidence="14">
    <location>
        <begin position="2881"/>
        <end position="2899"/>
    </location>
</feature>
<dbReference type="InterPro" id="IPR036055">
    <property type="entry name" value="LDL_receptor-like_sf"/>
</dbReference>
<dbReference type="SMART" id="SM00215">
    <property type="entry name" value="VWC_out"/>
    <property type="match status" value="11"/>
</dbReference>
<feature type="disulfide bond" evidence="14">
    <location>
        <begin position="2821"/>
        <end position="2833"/>
    </location>
</feature>
<keyword evidence="8" id="KW-0106">Calcium</keyword>
<evidence type="ECO:0000256" key="10">
    <source>
        <dbReference type="ARBA" id="ARBA00023157"/>
    </source>
</evidence>
<dbReference type="PROSITE" id="PS50092">
    <property type="entry name" value="TSP1"/>
    <property type="match status" value="29"/>
</dbReference>
<feature type="disulfide bond" evidence="14">
    <location>
        <begin position="1720"/>
        <end position="1738"/>
    </location>
</feature>
<feature type="domain" description="VWFD" evidence="20">
    <location>
        <begin position="554"/>
        <end position="727"/>
    </location>
</feature>
<dbReference type="SMART" id="SM00209">
    <property type="entry name" value="TSP1"/>
    <property type="match status" value="29"/>
</dbReference>
<feature type="region of interest" description="Disordered" evidence="15">
    <location>
        <begin position="2720"/>
        <end position="2796"/>
    </location>
</feature>
<dbReference type="Pfam" id="PF00090">
    <property type="entry name" value="TSP_1"/>
    <property type="match status" value="24"/>
</dbReference>
<feature type="disulfide bond" evidence="14">
    <location>
        <begin position="1420"/>
        <end position="1438"/>
    </location>
</feature>
<dbReference type="PROSITE" id="PS01208">
    <property type="entry name" value="VWFC_1"/>
    <property type="match status" value="1"/>
</dbReference>
<keyword evidence="7" id="KW-0677">Repeat</keyword>
<organism evidence="21 22">
    <name type="scientific">Salmo salar</name>
    <name type="common">Atlantic salmon</name>
    <dbReference type="NCBI Taxonomy" id="8030"/>
    <lineage>
        <taxon>Eukaryota</taxon>
        <taxon>Metazoa</taxon>
        <taxon>Chordata</taxon>
        <taxon>Craniata</taxon>
        <taxon>Vertebrata</taxon>
        <taxon>Euteleostomi</taxon>
        <taxon>Actinopterygii</taxon>
        <taxon>Neopterygii</taxon>
        <taxon>Teleostei</taxon>
        <taxon>Protacanthopterygii</taxon>
        <taxon>Salmoniformes</taxon>
        <taxon>Salmonidae</taxon>
        <taxon>Salmoninae</taxon>
        <taxon>Salmo</taxon>
    </lineage>
</organism>
<evidence type="ECO:0000259" key="19">
    <source>
        <dbReference type="PROSITE" id="PS50184"/>
    </source>
</evidence>
<evidence type="ECO:0000256" key="15">
    <source>
        <dbReference type="SAM" id="MobiDB-lite"/>
    </source>
</evidence>
<feature type="disulfide bond" evidence="14">
    <location>
        <begin position="2840"/>
        <end position="2855"/>
    </location>
</feature>
<evidence type="ECO:0000256" key="1">
    <source>
        <dbReference type="ARBA" id="ARBA00004239"/>
    </source>
</evidence>
<dbReference type="SUPFAM" id="SSF57567">
    <property type="entry name" value="Serine protease inhibitors"/>
    <property type="match status" value="12"/>
</dbReference>
<feature type="disulfide bond" evidence="14">
    <location>
        <begin position="1650"/>
        <end position="1665"/>
    </location>
</feature>
<accession>A0A1S3Q9F5</accession>
<protein>
    <recommendedName>
        <fullName evidence="3">SCO-spondin</fullName>
    </recommendedName>
</protein>
<dbReference type="Pfam" id="PF00057">
    <property type="entry name" value="Ldl_recept_a"/>
    <property type="match status" value="13"/>
</dbReference>
<dbReference type="SUPFAM" id="SSF57424">
    <property type="entry name" value="LDL receptor-like module"/>
    <property type="match status" value="14"/>
</dbReference>
<reference evidence="22" key="1">
    <citation type="submission" date="2025-08" db="UniProtKB">
        <authorList>
            <consortium name="RefSeq"/>
        </authorList>
    </citation>
    <scope>IDENTIFICATION</scope>
</reference>
<dbReference type="STRING" id="8030.ENSSSAP00000117684"/>
<evidence type="ECO:0000313" key="21">
    <source>
        <dbReference type="Proteomes" id="UP001652741"/>
    </source>
</evidence>
<dbReference type="GO" id="GO:0007155">
    <property type="term" value="P:cell adhesion"/>
    <property type="evidence" value="ECO:0007669"/>
    <property type="project" value="UniProtKB-KW"/>
</dbReference>
<feature type="compositionally biased region" description="Polar residues" evidence="15">
    <location>
        <begin position="2747"/>
        <end position="2758"/>
    </location>
</feature>